<dbReference type="GO" id="GO:0016788">
    <property type="term" value="F:hydrolase activity, acting on ester bonds"/>
    <property type="evidence" value="ECO:0007669"/>
    <property type="project" value="InterPro"/>
</dbReference>
<dbReference type="eggNOG" id="ENOG50315SK">
    <property type="taxonomic scope" value="Bacteria"/>
</dbReference>
<dbReference type="AlphaFoldDB" id="A0A0A2MRP1"/>
<proteinExistence type="predicted"/>
<feature type="domain" description="NUMOD4" evidence="1">
    <location>
        <begin position="26"/>
        <end position="66"/>
    </location>
</feature>
<organism evidence="2 3">
    <name type="scientific">Flavobacterium enshiense DK69</name>
    <dbReference type="NCBI Taxonomy" id="1107311"/>
    <lineage>
        <taxon>Bacteria</taxon>
        <taxon>Pseudomonadati</taxon>
        <taxon>Bacteroidota</taxon>
        <taxon>Flavobacteriia</taxon>
        <taxon>Flavobacteriales</taxon>
        <taxon>Flavobacteriaceae</taxon>
        <taxon>Flavobacterium</taxon>
    </lineage>
</organism>
<dbReference type="STRING" id="1107311.Q767_11050"/>
<dbReference type="Pfam" id="PF07463">
    <property type="entry name" value="NUMOD4"/>
    <property type="match status" value="1"/>
</dbReference>
<dbReference type="EMBL" id="JRLZ01000010">
    <property type="protein sequence ID" value="KGO95337.1"/>
    <property type="molecule type" value="Genomic_DNA"/>
</dbReference>
<dbReference type="InterPro" id="IPR044925">
    <property type="entry name" value="His-Me_finger_sf"/>
</dbReference>
<evidence type="ECO:0000313" key="3">
    <source>
        <dbReference type="Proteomes" id="UP000030149"/>
    </source>
</evidence>
<dbReference type="SUPFAM" id="SSF54060">
    <property type="entry name" value="His-Me finger endonucleases"/>
    <property type="match status" value="1"/>
</dbReference>
<dbReference type="Gene3D" id="3.90.75.20">
    <property type="match status" value="1"/>
</dbReference>
<reference evidence="3" key="1">
    <citation type="submission" date="2013-09" db="EMBL/GenBank/DDBJ databases">
        <authorList>
            <person name="Zeng Z."/>
            <person name="Chen C."/>
        </authorList>
    </citation>
    <scope>NUCLEOTIDE SEQUENCE [LARGE SCALE GENOMIC DNA]</scope>
    <source>
        <strain evidence="3">DK69</strain>
    </source>
</reference>
<dbReference type="Proteomes" id="UP000030149">
    <property type="component" value="Unassembled WGS sequence"/>
</dbReference>
<accession>A0A0A2MRP1</accession>
<evidence type="ECO:0000313" key="2">
    <source>
        <dbReference type="EMBL" id="KGO95337.1"/>
    </source>
</evidence>
<dbReference type="PATRIC" id="fig|1107311.5.peg.740"/>
<dbReference type="RefSeq" id="WP_035630639.1">
    <property type="nucleotide sequence ID" value="NZ_AVCS01000006.1"/>
</dbReference>
<name>A0A0A2MRP1_9FLAO</name>
<evidence type="ECO:0000259" key="1">
    <source>
        <dbReference type="Pfam" id="PF07463"/>
    </source>
</evidence>
<protein>
    <recommendedName>
        <fullName evidence="1">NUMOD4 domain-containing protein</fullName>
    </recommendedName>
</protein>
<gene>
    <name evidence="2" type="ORF">Q767_11050</name>
</gene>
<reference evidence="2 3" key="2">
    <citation type="journal article" date="2015" name="Stand. Genomic Sci.">
        <title>High quality draft genomic sequence of Flavobacterium enshiense DK69(T) and comparison among Flavobacterium genomes.</title>
        <authorList>
            <person name="Zeng Z."/>
            <person name="Chen C."/>
            <person name="Du H."/>
            <person name="Wang G."/>
            <person name="Li M."/>
        </authorList>
    </citation>
    <scope>NUCLEOTIDE SEQUENCE [LARGE SCALE GENOMIC DNA]</scope>
    <source>
        <strain evidence="2 3">DK69</strain>
    </source>
</reference>
<dbReference type="InterPro" id="IPR010902">
    <property type="entry name" value="NUMOD4"/>
</dbReference>
<keyword evidence="3" id="KW-1185">Reference proteome</keyword>
<sequence length="209" mass="24742">MIRFYPDEVFKEIPEEVFKHPDVEKKFEFRYALSNYGRLMSFTDNMKHGKLLKGTLTDGYRTLRLYYSNKGKRIQKAVLLYKLVAELFIPKTSEDQLYVIHVDRKKDNDHVKNLKWVNYEGKMEHYRSSPKVIAAKKKLIEHNIKANGSKLTETTVIRLKKILLDPNRKTRIKILAKQFGVSEMQLYRIKSGENWGHIKVNIKPKNENQ</sequence>
<comment type="caution">
    <text evidence="2">The sequence shown here is derived from an EMBL/GenBank/DDBJ whole genome shotgun (WGS) entry which is preliminary data.</text>
</comment>